<feature type="chain" id="PRO_5045091119" evidence="1">
    <location>
        <begin position="23"/>
        <end position="1436"/>
    </location>
</feature>
<gene>
    <name evidence="3" type="ORF">MUN53_07890</name>
</gene>
<keyword evidence="1" id="KW-0732">Signal</keyword>
<protein>
    <submittedName>
        <fullName evidence="3">DUF6383 domain-containing protein</fullName>
    </submittedName>
</protein>
<evidence type="ECO:0000259" key="2">
    <source>
        <dbReference type="Pfam" id="PF19910"/>
    </source>
</evidence>
<keyword evidence="4" id="KW-1185">Reference proteome</keyword>
<reference evidence="3 4" key="1">
    <citation type="submission" date="2022-03" db="EMBL/GenBank/DDBJ databases">
        <title>Parabacteroides sp. nov. isolated from swine feces.</title>
        <authorList>
            <person name="Bak J.E."/>
        </authorList>
    </citation>
    <scope>NUCLEOTIDE SEQUENCE [LARGE SCALE GENOMIC DNA]</scope>
    <source>
        <strain evidence="3 4">AGMB00274</strain>
    </source>
</reference>
<dbReference type="EMBL" id="JAKZMM010000016">
    <property type="protein sequence ID" value="MCJ2380527.1"/>
    <property type="molecule type" value="Genomic_DNA"/>
</dbReference>
<proteinExistence type="predicted"/>
<dbReference type="Proteomes" id="UP001165444">
    <property type="component" value="Unassembled WGS sequence"/>
</dbReference>
<dbReference type="InterPro" id="IPR045963">
    <property type="entry name" value="DUF6383"/>
</dbReference>
<sequence>MNKKFSTLMALALLAGSLPVAAQVCPQDGEIPYRTRMVNAAALDNGFSGVKEINENYWYQLQVEVDDSNLDKGSIHVLTAERDYSTGKVYLTYRKVEDAVLTHSLWRIKKNPVEVNGRRFSFVNKETGFELTFDHQNALQVNTSGVVDPAAKANANWKFLQDGLMDGCNSWWDLYTTDTQSSEFDYSRVYSYFHNADSVMYLASAAKLSSVSIDLADKARAGVSTSYDNSNVVVVVKDSKANAGDYAKNANLALKVKPVVAGAKVLSAAEINTMIDADGSFLSFPGWIRNYSKWTDAVAGDKKGDEAKFTVINPETGAALNLATNPLGNTFEAENSPYYDLLKRENYDGATTAWTGTNSNAYAGYDVLLKVKDPKEINGDKYYQYLTVSEKMYDGIAIGNYTGLEVKTDYYAYIDYDGSQGSSNVDKNKRVYIDKAAKSGDTPNWPDALEARYHWKVTYYPTNDSLVFEPLNASRMSQAEYSENLNIENTHLANASSEYYFNTVNEGLDYVSGWESDPNNNNFNAMYEKAEGVPVALYAMNFSDPADNKAVLTVGVADGKGVDATNPDYAAACKFDGTAYQTKTGGAKTNPAYVTNGKVDYQADMNLRVKFNHDYTALIRATQENGVYFVNLVTGINSNKYTEKRVNGSYLVADMAGHVVYDVLDEGEQDFTHMPATQWVVERYGCDETEGVNVNEAPTVRIYNREFEDLAFEGQLYVDKDNKDNFYIINHKEYSWNNNNEEVSNHHAYDWFSCSDTIKFTKIEANTLGYLNLNEEDRQEKFYQFQHIYDKNGGLMLGTDETNVLKLMESETVGFEFFSVKVPDFTQQTYEELNQATGEIETKDGYLYDATLSDSVKYGKTSVKADAPQLYKSFYKVKVKDKNQIDNDHLFIAFDNQHNYVIANEADIAAGKNGLAFAVFQVKENNCINGLHYYALVNTTNYDFYPTFVNQDVKVVKNLRKAKDTNGFDFYFLSAKETGDASKPIAFEEGKDQIVFAVRNDRQFTGKLGISAINRTAKLDDLCGTISDVFAVVAGDRPLYATIADEYVNNDKKALDIRTIERQGDESLFEDSSSKEAQRWGMNYLGAENMSKPTSNEGFYIDAVAKSMGTRMPQYLLAVAADSVPAYTYCNVTIDDRVNHGINHSCGHGEWFPGYVEGRFLINFNDSVQAAMIDKVTNADKFKSDNYTRLGFVEAVHRGDSLYVLKYPYTLASIKEEAKDGSGKLFINPLFLSEDSLGKVYDIVPLDGKHNNAVFSFRNTGDAEGENGESSFLIESNDAPNKADGTPQSYYSGVGSFAGAWIKIHNNVPVLAKYYSENSNHNTGDFTDDWVQQGDITEDNTTGEFINQGARFTFNDINKDSEATANEEIAAGNVVVAGTNGAVVVKGAEGKNVIVSTILGKVVANEVVSSDNATIAAPAGVVVVSVDGESFKVVVK</sequence>
<comment type="caution">
    <text evidence="3">The sequence shown here is derived from an EMBL/GenBank/DDBJ whole genome shotgun (WGS) entry which is preliminary data.</text>
</comment>
<feature type="signal peptide" evidence="1">
    <location>
        <begin position="1"/>
        <end position="22"/>
    </location>
</feature>
<dbReference type="Pfam" id="PF19910">
    <property type="entry name" value="DUF6383"/>
    <property type="match status" value="1"/>
</dbReference>
<name>A0ABT0C0I6_9BACT</name>
<evidence type="ECO:0000313" key="4">
    <source>
        <dbReference type="Proteomes" id="UP001165444"/>
    </source>
</evidence>
<evidence type="ECO:0000313" key="3">
    <source>
        <dbReference type="EMBL" id="MCJ2380527.1"/>
    </source>
</evidence>
<feature type="domain" description="DUF6383" evidence="2">
    <location>
        <begin position="1363"/>
        <end position="1435"/>
    </location>
</feature>
<organism evidence="3 4">
    <name type="scientific">Parabacteroides faecalis</name>
    <dbReference type="NCBI Taxonomy" id="2924040"/>
    <lineage>
        <taxon>Bacteria</taxon>
        <taxon>Pseudomonadati</taxon>
        <taxon>Bacteroidota</taxon>
        <taxon>Bacteroidia</taxon>
        <taxon>Bacteroidales</taxon>
        <taxon>Tannerellaceae</taxon>
        <taxon>Parabacteroides</taxon>
    </lineage>
</organism>
<evidence type="ECO:0000256" key="1">
    <source>
        <dbReference type="SAM" id="SignalP"/>
    </source>
</evidence>
<accession>A0ABT0C0I6</accession>
<dbReference type="RefSeq" id="WP_243324563.1">
    <property type="nucleotide sequence ID" value="NZ_JAKZMM010000016.1"/>
</dbReference>